<comment type="caution">
    <text evidence="15">The sequence shown here is derived from an EMBL/GenBank/DDBJ whole genome shotgun (WGS) entry which is preliminary data.</text>
</comment>
<dbReference type="GO" id="GO:0140932">
    <property type="term" value="F:5'-(N(7)-methyl 5'-triphosphoguanosine)-[mRNA] diphosphatase activity"/>
    <property type="evidence" value="ECO:0007669"/>
    <property type="project" value="UniProtKB-EC"/>
</dbReference>
<dbReference type="STRING" id="13706.A0A1X2GZU1"/>
<evidence type="ECO:0000256" key="12">
    <source>
        <dbReference type="ARBA" id="ARBA00048222"/>
    </source>
</evidence>
<protein>
    <recommendedName>
        <fullName evidence="5">m7GpppX diphosphatase</fullName>
        <ecNumber evidence="4">3.6.1.59</ecNumber>
    </recommendedName>
    <alternativeName>
        <fullName evidence="11">Decapping scavenger enzyme</fullName>
    </alternativeName>
    <alternativeName>
        <fullName evidence="10">Scavenger mRNA-decapping enzyme DcpS</fullName>
    </alternativeName>
</protein>
<name>A0A1X2GZU1_SYNRA</name>
<reference evidence="15 16" key="1">
    <citation type="submission" date="2016-07" db="EMBL/GenBank/DDBJ databases">
        <title>Pervasive Adenine N6-methylation of Active Genes in Fungi.</title>
        <authorList>
            <consortium name="DOE Joint Genome Institute"/>
            <person name="Mondo S.J."/>
            <person name="Dannebaum R.O."/>
            <person name="Kuo R.C."/>
            <person name="Labutti K."/>
            <person name="Haridas S."/>
            <person name="Kuo A."/>
            <person name="Salamov A."/>
            <person name="Ahrendt S.R."/>
            <person name="Lipzen A."/>
            <person name="Sullivan W."/>
            <person name="Andreopoulos W.B."/>
            <person name="Clum A."/>
            <person name="Lindquist E."/>
            <person name="Daum C."/>
            <person name="Ramamoorthy G.K."/>
            <person name="Gryganskyi A."/>
            <person name="Culley D."/>
            <person name="Magnuson J.K."/>
            <person name="James T.Y."/>
            <person name="O'Malley M.A."/>
            <person name="Stajich J.E."/>
            <person name="Spatafora J.W."/>
            <person name="Visel A."/>
            <person name="Grigoriev I.V."/>
        </authorList>
    </citation>
    <scope>NUCLEOTIDE SEQUENCE [LARGE SCALE GENOMIC DNA]</scope>
    <source>
        <strain evidence="15 16">NRRL 2496</strain>
    </source>
</reference>
<evidence type="ECO:0000256" key="3">
    <source>
        <dbReference type="ARBA" id="ARBA00010208"/>
    </source>
</evidence>
<evidence type="ECO:0000313" key="16">
    <source>
        <dbReference type="Proteomes" id="UP000242180"/>
    </source>
</evidence>
<evidence type="ECO:0000256" key="14">
    <source>
        <dbReference type="PIRSR" id="PIRSR028973-2"/>
    </source>
</evidence>
<keyword evidence="8" id="KW-0378">Hydrolase</keyword>
<dbReference type="Pfam" id="PF11969">
    <property type="entry name" value="DcpS_C"/>
    <property type="match status" value="1"/>
</dbReference>
<dbReference type="FunCoup" id="A0A1X2GZU1">
    <property type="interactions" value="514"/>
</dbReference>
<feature type="active site" description="Nucleophile" evidence="13">
    <location>
        <position position="232"/>
    </location>
</feature>
<dbReference type="GO" id="GO:0000290">
    <property type="term" value="P:deadenylation-dependent decapping of nuclear-transcribed mRNA"/>
    <property type="evidence" value="ECO:0007669"/>
    <property type="project" value="EnsemblFungi"/>
</dbReference>
<dbReference type="PIRSF" id="PIRSF028973">
    <property type="entry name" value="Scavenger_mRNA_decap_enz"/>
    <property type="match status" value="1"/>
</dbReference>
<evidence type="ECO:0000256" key="4">
    <source>
        <dbReference type="ARBA" id="ARBA00012520"/>
    </source>
</evidence>
<evidence type="ECO:0000256" key="8">
    <source>
        <dbReference type="ARBA" id="ARBA00022801"/>
    </source>
</evidence>
<feature type="binding site" evidence="14">
    <location>
        <position position="161"/>
    </location>
    <ligand>
        <name>substrate</name>
    </ligand>
</feature>
<feature type="binding site" evidence="14">
    <location>
        <begin position="223"/>
        <end position="234"/>
    </location>
    <ligand>
        <name>substrate</name>
    </ligand>
</feature>
<dbReference type="PROSITE" id="PS00892">
    <property type="entry name" value="HIT_1"/>
    <property type="match status" value="1"/>
</dbReference>
<evidence type="ECO:0000256" key="10">
    <source>
        <dbReference type="ARBA" id="ARBA00029885"/>
    </source>
</evidence>
<dbReference type="SUPFAM" id="SSF54197">
    <property type="entry name" value="HIT-like"/>
    <property type="match status" value="1"/>
</dbReference>
<evidence type="ECO:0000256" key="13">
    <source>
        <dbReference type="PIRSR" id="PIRSR028973-1"/>
    </source>
</evidence>
<proteinExistence type="inferred from homology"/>
<comment type="catalytic activity">
    <reaction evidence="12">
        <text>a 5'-end (N(7)-methyl 5'-triphosphoguanosine)-ribonucleoside in mRNA + H2O = N(7)-methyl-GMP + a 5'-end diphospho-ribonucleoside in mRNA + 2 H(+)</text>
        <dbReference type="Rhea" id="RHEA:65388"/>
        <dbReference type="Rhea" id="RHEA-COMP:17165"/>
        <dbReference type="Rhea" id="RHEA-COMP:17167"/>
        <dbReference type="ChEBI" id="CHEBI:15377"/>
        <dbReference type="ChEBI" id="CHEBI:15378"/>
        <dbReference type="ChEBI" id="CHEBI:58285"/>
        <dbReference type="ChEBI" id="CHEBI:156461"/>
        <dbReference type="ChEBI" id="CHEBI:167616"/>
        <dbReference type="EC" id="3.6.1.59"/>
    </reaction>
</comment>
<dbReference type="PANTHER" id="PTHR12978">
    <property type="entry name" value="HISTIDINE TRIAD HIT PROTEIN MEMBER"/>
    <property type="match status" value="1"/>
</dbReference>
<dbReference type="AlphaFoldDB" id="A0A1X2GZU1"/>
<sequence length="289" mass="33066">MGLETIVSQFQFERVLSHDARTKITHILGQVQGQPAILTFEKAQYDDPDFAALAGKTRDLQDVTENNIYSWGSGVVDLGKPDTRVKAIYPATELHIRKYEAQTRRMILETPEAYQRITLPYIRSLPAERTQWVDNILQGTSEADRVLYHDKSPDGFVVLPDMKWDGSRECLYWVAIAMRNDLGSLRDLTPDHLPLLRRIQSTAHSLAKEKFGIKPDELRLFLHYQPSYYHLHVHITAIAFADAPGVVAGQAHLLETVINNLELFPDYYQRVTLPFVLGEEHPLFLAHHQ</sequence>
<dbReference type="Gene3D" id="3.30.200.40">
    <property type="entry name" value="Scavenger mRNA decapping enzyme, N-terminal domain"/>
    <property type="match status" value="1"/>
</dbReference>
<feature type="binding site" evidence="14">
    <location>
        <position position="163"/>
    </location>
    <ligand>
        <name>substrate</name>
    </ligand>
</feature>
<dbReference type="Proteomes" id="UP000242180">
    <property type="component" value="Unassembled WGS sequence"/>
</dbReference>
<evidence type="ECO:0000256" key="1">
    <source>
        <dbReference type="ARBA" id="ARBA00004123"/>
    </source>
</evidence>
<comment type="subcellular location">
    <subcellularLocation>
        <location evidence="2">Cytoplasm</location>
    </subcellularLocation>
    <subcellularLocation>
        <location evidence="1">Nucleus</location>
    </subcellularLocation>
</comment>
<dbReference type="InterPro" id="IPR011145">
    <property type="entry name" value="Scavenger_mRNA_decap_enz_N"/>
</dbReference>
<dbReference type="InterPro" id="IPR019808">
    <property type="entry name" value="Histidine_triad_CS"/>
</dbReference>
<evidence type="ECO:0000256" key="9">
    <source>
        <dbReference type="ARBA" id="ARBA00023242"/>
    </source>
</evidence>
<keyword evidence="7" id="KW-0597">Phosphoprotein</keyword>
<dbReference type="InterPro" id="IPR008594">
    <property type="entry name" value="DcpS/DCS2"/>
</dbReference>
<dbReference type="InParanoid" id="A0A1X2GZU1"/>
<evidence type="ECO:0000256" key="2">
    <source>
        <dbReference type="ARBA" id="ARBA00004496"/>
    </source>
</evidence>
<evidence type="ECO:0000256" key="7">
    <source>
        <dbReference type="ARBA" id="ARBA00022553"/>
    </source>
</evidence>
<dbReference type="SUPFAM" id="SSF102860">
    <property type="entry name" value="mRNA decapping enzyme DcpS N-terminal domain"/>
    <property type="match status" value="1"/>
</dbReference>
<dbReference type="FunFam" id="3.30.428.10:FF:000006">
    <property type="entry name" value="m7GpppX diphosphatase"/>
    <property type="match status" value="1"/>
</dbReference>
<dbReference type="Gene3D" id="3.30.428.10">
    <property type="entry name" value="HIT-like"/>
    <property type="match status" value="1"/>
</dbReference>
<dbReference type="OrthoDB" id="10264956at2759"/>
<dbReference type="GO" id="GO:0000932">
    <property type="term" value="C:P-body"/>
    <property type="evidence" value="ECO:0007669"/>
    <property type="project" value="TreeGrafter"/>
</dbReference>
<dbReference type="Pfam" id="PF05652">
    <property type="entry name" value="DcpS"/>
    <property type="match status" value="1"/>
</dbReference>
<evidence type="ECO:0000256" key="11">
    <source>
        <dbReference type="ARBA" id="ARBA00030609"/>
    </source>
</evidence>
<dbReference type="GO" id="GO:0005634">
    <property type="term" value="C:nucleus"/>
    <property type="evidence" value="ECO:0007669"/>
    <property type="project" value="UniProtKB-SubCell"/>
</dbReference>
<evidence type="ECO:0000256" key="6">
    <source>
        <dbReference type="ARBA" id="ARBA00022490"/>
    </source>
</evidence>
<keyword evidence="6" id="KW-0963">Cytoplasm</keyword>
<dbReference type="OMA" id="HVHINPI"/>
<dbReference type="InterPro" id="IPR036265">
    <property type="entry name" value="HIT-like_sf"/>
</dbReference>
<comment type="similarity">
    <text evidence="3">Belongs to the HIT family.</text>
</comment>
<gene>
    <name evidence="15" type="ORF">BCR43DRAFT_499782</name>
</gene>
<keyword evidence="16" id="KW-1185">Reference proteome</keyword>
<dbReference type="GO" id="GO:0000340">
    <property type="term" value="F:RNA 7-methylguanosine cap binding"/>
    <property type="evidence" value="ECO:0007669"/>
    <property type="project" value="EnsemblFungi"/>
</dbReference>
<dbReference type="EC" id="3.6.1.59" evidence="4"/>
<evidence type="ECO:0000313" key="15">
    <source>
        <dbReference type="EMBL" id="ORY89972.1"/>
    </source>
</evidence>
<dbReference type="PANTHER" id="PTHR12978:SF0">
    <property type="entry name" value="M7GPPPX DIPHOSPHATASE"/>
    <property type="match status" value="1"/>
</dbReference>
<organism evidence="15 16">
    <name type="scientific">Syncephalastrum racemosum</name>
    <name type="common">Filamentous fungus</name>
    <dbReference type="NCBI Taxonomy" id="13706"/>
    <lineage>
        <taxon>Eukaryota</taxon>
        <taxon>Fungi</taxon>
        <taxon>Fungi incertae sedis</taxon>
        <taxon>Mucoromycota</taxon>
        <taxon>Mucoromycotina</taxon>
        <taxon>Mucoromycetes</taxon>
        <taxon>Mucorales</taxon>
        <taxon>Syncephalastraceae</taxon>
        <taxon>Syncephalastrum</taxon>
    </lineage>
</organism>
<keyword evidence="9" id="KW-0539">Nucleus</keyword>
<feature type="binding site" evidence="14">
    <location>
        <position position="132"/>
    </location>
    <ligand>
        <name>substrate</name>
    </ligand>
</feature>
<dbReference type="EMBL" id="MCGN01000013">
    <property type="protein sequence ID" value="ORY89972.1"/>
    <property type="molecule type" value="Genomic_DNA"/>
</dbReference>
<feature type="binding site" evidence="14">
    <location>
        <position position="142"/>
    </location>
    <ligand>
        <name>substrate</name>
    </ligand>
</feature>
<accession>A0A1X2GZU1</accession>
<evidence type="ECO:0000256" key="5">
    <source>
        <dbReference type="ARBA" id="ARBA00015636"/>
    </source>
</evidence>